<dbReference type="PANTHER" id="PTHR15111:SF0">
    <property type="entry name" value="UNCONVENTIONAL PREFOLDIN RPB5 INTERACTOR 1"/>
    <property type="match status" value="1"/>
</dbReference>
<dbReference type="EMBL" id="JASSZA010000001">
    <property type="protein sequence ID" value="KAK2121183.1"/>
    <property type="molecule type" value="Genomic_DNA"/>
</dbReference>
<feature type="compositionally biased region" description="Basic and acidic residues" evidence="1">
    <location>
        <begin position="1"/>
        <end position="13"/>
    </location>
</feature>
<feature type="region of interest" description="Disordered" evidence="1">
    <location>
        <begin position="208"/>
        <end position="240"/>
    </location>
</feature>
<dbReference type="PANTHER" id="PTHR15111">
    <property type="entry name" value="RNA POLYMERASE II SUBUNIT 5-MEDIATING PROTEIN NNX3"/>
    <property type="match status" value="1"/>
</dbReference>
<name>A0ABQ9WHP5_SAGOE</name>
<feature type="region of interest" description="Disordered" evidence="1">
    <location>
        <begin position="1"/>
        <end position="52"/>
    </location>
</feature>
<reference evidence="2 3" key="1">
    <citation type="submission" date="2023-05" db="EMBL/GenBank/DDBJ databases">
        <title>B98-5 Cell Line De Novo Hybrid Assembly: An Optical Mapping Approach.</title>
        <authorList>
            <person name="Kananen K."/>
            <person name="Auerbach J.A."/>
            <person name="Kautto E."/>
            <person name="Blachly J.S."/>
        </authorList>
    </citation>
    <scope>NUCLEOTIDE SEQUENCE [LARGE SCALE GENOMIC DNA]</scope>
    <source>
        <strain evidence="2">B95-8</strain>
        <tissue evidence="2">Cell line</tissue>
    </source>
</reference>
<accession>A0ABQ9WHP5</accession>
<keyword evidence="3" id="KW-1185">Reference proteome</keyword>
<organism evidence="2 3">
    <name type="scientific">Saguinus oedipus</name>
    <name type="common">Cotton-top tamarin</name>
    <name type="synonym">Oedipomidas oedipus</name>
    <dbReference type="NCBI Taxonomy" id="9490"/>
    <lineage>
        <taxon>Eukaryota</taxon>
        <taxon>Metazoa</taxon>
        <taxon>Chordata</taxon>
        <taxon>Craniata</taxon>
        <taxon>Vertebrata</taxon>
        <taxon>Euteleostomi</taxon>
        <taxon>Mammalia</taxon>
        <taxon>Eutheria</taxon>
        <taxon>Euarchontoglires</taxon>
        <taxon>Primates</taxon>
        <taxon>Haplorrhini</taxon>
        <taxon>Platyrrhini</taxon>
        <taxon>Cebidae</taxon>
        <taxon>Callitrichinae</taxon>
        <taxon>Saguinus</taxon>
    </lineage>
</organism>
<comment type="caution">
    <text evidence="2">The sequence shown here is derived from an EMBL/GenBank/DDBJ whole genome shotgun (WGS) entry which is preliminary data.</text>
</comment>
<dbReference type="Proteomes" id="UP001266305">
    <property type="component" value="Unassembled WGS sequence"/>
</dbReference>
<protein>
    <submittedName>
        <fullName evidence="2">Uncharacterized protein</fullName>
    </submittedName>
</protein>
<evidence type="ECO:0000256" key="1">
    <source>
        <dbReference type="SAM" id="MobiDB-lite"/>
    </source>
</evidence>
<evidence type="ECO:0000313" key="2">
    <source>
        <dbReference type="EMBL" id="KAK2121183.1"/>
    </source>
</evidence>
<sequence>MRSWERWLEKESYEDPAGGSWARHAWGHSSLSSDDRSTHAKPGAVEPHCMPNQAASLPASKQLCPQQIVRLQGEQERIISRCQDEIAHWQKVGETITPSKSDSEPSPIDSLTRSWCQLGLLPSYQEGLWIPTKSLFSSGTTGFVQCSAKQAAGLAEHRKECVRKALDDFTKTRRNSKSKVAFTADLQGWNSGAGDLVDVRGHVQNKTELKRKPWIAQKPHSKPKSLGSENDVKSKDLNPGDGHFVLGHPVMGTLTDIYGIFVNPANEEHGAQNSS</sequence>
<evidence type="ECO:0000313" key="3">
    <source>
        <dbReference type="Proteomes" id="UP001266305"/>
    </source>
</evidence>
<dbReference type="InterPro" id="IPR052255">
    <property type="entry name" value="RNA_pol_II_subunit5-mediator"/>
</dbReference>
<gene>
    <name evidence="2" type="ORF">P7K49_002569</name>
</gene>
<proteinExistence type="predicted"/>